<dbReference type="Pfam" id="PF04986">
    <property type="entry name" value="Y2_Tnp"/>
    <property type="match status" value="1"/>
</dbReference>
<feature type="non-terminal residue" evidence="3">
    <location>
        <position position="248"/>
    </location>
</feature>
<dbReference type="Pfam" id="PF14319">
    <property type="entry name" value="Zn_Tnp_IS91"/>
    <property type="match status" value="1"/>
</dbReference>
<evidence type="ECO:0000259" key="2">
    <source>
        <dbReference type="Pfam" id="PF14319"/>
    </source>
</evidence>
<comment type="caution">
    <text evidence="3">The sequence shown here is derived from an EMBL/GenBank/DDBJ whole genome shotgun (WGS) entry which is preliminary data.</text>
</comment>
<evidence type="ECO:0000313" key="3">
    <source>
        <dbReference type="EMBL" id="KDE73184.1"/>
    </source>
</evidence>
<dbReference type="RefSeq" id="WP_080699053.1">
    <property type="nucleotide sequence ID" value="NZ_JAAH01000028.1"/>
</dbReference>
<dbReference type="InterPro" id="IPR007069">
    <property type="entry name" value="Transposase_32"/>
</dbReference>
<dbReference type="Proteomes" id="UP000027058">
    <property type="component" value="Unassembled WGS sequence"/>
</dbReference>
<name>A0AB73C4Q0_9FUSO</name>
<dbReference type="AlphaFoldDB" id="A0AB73C4Q0"/>
<dbReference type="GO" id="GO:0003677">
    <property type="term" value="F:DNA binding"/>
    <property type="evidence" value="ECO:0007669"/>
    <property type="project" value="InterPro"/>
</dbReference>
<dbReference type="InterPro" id="IPR026889">
    <property type="entry name" value="Zn_Tnp"/>
</dbReference>
<proteinExistence type="predicted"/>
<dbReference type="GO" id="GO:0006313">
    <property type="term" value="P:DNA transposition"/>
    <property type="evidence" value="ECO:0007669"/>
    <property type="project" value="InterPro"/>
</dbReference>
<organism evidence="3 4">
    <name type="scientific">Fusobacterium necrophorum DJ-2</name>
    <dbReference type="NCBI Taxonomy" id="1441737"/>
    <lineage>
        <taxon>Bacteria</taxon>
        <taxon>Fusobacteriati</taxon>
        <taxon>Fusobacteriota</taxon>
        <taxon>Fusobacteriia</taxon>
        <taxon>Fusobacteriales</taxon>
        <taxon>Fusobacteriaceae</taxon>
        <taxon>Fusobacterium</taxon>
    </lineage>
</organism>
<dbReference type="PANTHER" id="PTHR37023:SF1">
    <property type="entry name" value="ISSOD25 TRANSPOSASE TNPA_ISSOD25"/>
    <property type="match status" value="1"/>
</dbReference>
<evidence type="ECO:0000313" key="4">
    <source>
        <dbReference type="Proteomes" id="UP000027058"/>
    </source>
</evidence>
<gene>
    <name evidence="3" type="ORF">FUSO8_02325</name>
</gene>
<feature type="domain" description="Transposase zinc-binding" evidence="2">
    <location>
        <begin position="1"/>
        <end position="50"/>
    </location>
</feature>
<feature type="domain" description="Transposase IS801/IS1294" evidence="1">
    <location>
        <begin position="110"/>
        <end position="244"/>
    </location>
</feature>
<dbReference type="PANTHER" id="PTHR37023">
    <property type="entry name" value="TRANSPOSASE"/>
    <property type="match status" value="1"/>
</dbReference>
<dbReference type="GO" id="GO:0004803">
    <property type="term" value="F:transposase activity"/>
    <property type="evidence" value="ECO:0007669"/>
    <property type="project" value="InterPro"/>
</dbReference>
<accession>A0AB73C4Q0</accession>
<evidence type="ECO:0000259" key="1">
    <source>
        <dbReference type="Pfam" id="PF04986"/>
    </source>
</evidence>
<reference evidence="3 4" key="1">
    <citation type="submission" date="2014-01" db="EMBL/GenBank/DDBJ databases">
        <title>Comparative genomics of Fusobacterium necrophorum wild isolates.</title>
        <authorList>
            <person name="Kittichotirat W."/>
            <person name="Bumgarner R.E."/>
            <person name="Lawrence P."/>
        </authorList>
    </citation>
    <scope>NUCLEOTIDE SEQUENCE [LARGE SCALE GENOMIC DNA]</scope>
    <source>
        <strain evidence="3 4">DJ-2</strain>
    </source>
</reference>
<sequence>CPQCGLTHKFPITCKTRLCPTCGYKYSKVWAQKITNELLNVPHRHLLFTIPKECRPFFCLDRSLLHKLTLGIKQIFDYQFQNTHKKRKRKKKIGKYSKNYFTESDIVHYGLITVIHTFGRDLKWNPHVHALISLGGFNKRFVWKKLDYFHVDVIANQWKFIVLQLIQSGNYQDPIWKEKAKQVANKLYKENARLFFSVGRQEVNSAEGLLKYLGRYLARAPIADYKIVNVTEKEVTFFFHDLANHKKK</sequence>
<protein>
    <recommendedName>
        <fullName evidence="5">Transposase zinc-binding domain-containing protein</fullName>
    </recommendedName>
</protein>
<evidence type="ECO:0008006" key="5">
    <source>
        <dbReference type="Google" id="ProtNLM"/>
    </source>
</evidence>
<dbReference type="EMBL" id="JAAH01000028">
    <property type="protein sequence ID" value="KDE73184.1"/>
    <property type="molecule type" value="Genomic_DNA"/>
</dbReference>
<feature type="non-terminal residue" evidence="3">
    <location>
        <position position="1"/>
    </location>
</feature>